<feature type="chain" id="PRO_5015497299" description="chitinase" evidence="7">
    <location>
        <begin position="20"/>
        <end position="320"/>
    </location>
</feature>
<reference evidence="9 10" key="1">
    <citation type="submission" date="2018-02" db="EMBL/GenBank/DDBJ databases">
        <title>Comparative genomes isolates from brazilian mangrove.</title>
        <authorList>
            <person name="Araujo J.E."/>
            <person name="Taketani R.G."/>
            <person name="Silva M.C.P."/>
            <person name="Loureco M.V."/>
            <person name="Andreote F.D."/>
        </authorList>
    </citation>
    <scope>NUCLEOTIDE SEQUENCE [LARGE SCALE GENOMIC DNA]</scope>
    <source>
        <strain evidence="9 10">NAP PRIS-MGV</strain>
    </source>
</reference>
<evidence type="ECO:0000256" key="5">
    <source>
        <dbReference type="RuleBase" id="RU000489"/>
    </source>
</evidence>
<dbReference type="Gene3D" id="3.20.20.80">
    <property type="entry name" value="Glycosidases"/>
    <property type="match status" value="1"/>
</dbReference>
<dbReference type="PANTHER" id="PTHR11177">
    <property type="entry name" value="CHITINASE"/>
    <property type="match status" value="1"/>
</dbReference>
<dbReference type="Proteomes" id="UP000239388">
    <property type="component" value="Unassembled WGS sequence"/>
</dbReference>
<gene>
    <name evidence="9" type="ORF">C5Y98_30120</name>
</gene>
<dbReference type="PANTHER" id="PTHR11177:SF317">
    <property type="entry name" value="CHITINASE 12-RELATED"/>
    <property type="match status" value="1"/>
</dbReference>
<dbReference type="GO" id="GO:0006032">
    <property type="term" value="P:chitin catabolic process"/>
    <property type="evidence" value="ECO:0007669"/>
    <property type="project" value="TreeGrafter"/>
</dbReference>
<evidence type="ECO:0000256" key="7">
    <source>
        <dbReference type="SAM" id="SignalP"/>
    </source>
</evidence>
<proteinExistence type="inferred from homology"/>
<protein>
    <recommendedName>
        <fullName evidence="2">chitinase</fullName>
        <ecNumber evidence="2">3.2.1.14</ecNumber>
    </recommendedName>
</protein>
<evidence type="ECO:0000259" key="8">
    <source>
        <dbReference type="PROSITE" id="PS51910"/>
    </source>
</evidence>
<keyword evidence="3 5" id="KW-0378">Hydrolase</keyword>
<feature type="signal peptide" evidence="7">
    <location>
        <begin position="1"/>
        <end position="19"/>
    </location>
</feature>
<organism evidence="9 10">
    <name type="scientific">Blastopirellula marina</name>
    <dbReference type="NCBI Taxonomy" id="124"/>
    <lineage>
        <taxon>Bacteria</taxon>
        <taxon>Pseudomonadati</taxon>
        <taxon>Planctomycetota</taxon>
        <taxon>Planctomycetia</taxon>
        <taxon>Pirellulales</taxon>
        <taxon>Pirellulaceae</taxon>
        <taxon>Blastopirellula</taxon>
    </lineage>
</organism>
<evidence type="ECO:0000256" key="3">
    <source>
        <dbReference type="ARBA" id="ARBA00022801"/>
    </source>
</evidence>
<dbReference type="EC" id="3.2.1.14" evidence="2"/>
<dbReference type="InterPro" id="IPR017853">
    <property type="entry name" value="GH"/>
</dbReference>
<dbReference type="InterPro" id="IPR001579">
    <property type="entry name" value="Glyco_hydro_18_chit_AS"/>
</dbReference>
<dbReference type="GO" id="GO:0005576">
    <property type="term" value="C:extracellular region"/>
    <property type="evidence" value="ECO:0007669"/>
    <property type="project" value="TreeGrafter"/>
</dbReference>
<comment type="caution">
    <text evidence="9">The sequence shown here is derived from an EMBL/GenBank/DDBJ whole genome shotgun (WGS) entry which is preliminary data.</text>
</comment>
<feature type="domain" description="GH18" evidence="8">
    <location>
        <begin position="21"/>
        <end position="318"/>
    </location>
</feature>
<evidence type="ECO:0000256" key="1">
    <source>
        <dbReference type="ARBA" id="ARBA00000822"/>
    </source>
</evidence>
<dbReference type="GO" id="GO:0008843">
    <property type="term" value="F:endochitinase activity"/>
    <property type="evidence" value="ECO:0007669"/>
    <property type="project" value="UniProtKB-EC"/>
</dbReference>
<dbReference type="Gene3D" id="3.40.5.30">
    <property type="entry name" value="(Trans)glycosidases - domain 2"/>
    <property type="match status" value="1"/>
</dbReference>
<name>A0A2S8F397_9BACT</name>
<evidence type="ECO:0000313" key="9">
    <source>
        <dbReference type="EMBL" id="PQO26638.1"/>
    </source>
</evidence>
<evidence type="ECO:0000256" key="6">
    <source>
        <dbReference type="RuleBase" id="RU004453"/>
    </source>
</evidence>
<dbReference type="GO" id="GO:0008061">
    <property type="term" value="F:chitin binding"/>
    <property type="evidence" value="ECO:0007669"/>
    <property type="project" value="InterPro"/>
</dbReference>
<dbReference type="PROSITE" id="PS51910">
    <property type="entry name" value="GH18_2"/>
    <property type="match status" value="1"/>
</dbReference>
<dbReference type="InterPro" id="IPR001223">
    <property type="entry name" value="Glyco_hydro18_cat"/>
</dbReference>
<dbReference type="InterPro" id="IPR050314">
    <property type="entry name" value="Glycosyl_Hydrlase_18"/>
</dbReference>
<dbReference type="OrthoDB" id="9812811at2"/>
<dbReference type="SUPFAM" id="SSF51445">
    <property type="entry name" value="(Trans)glycosidases"/>
    <property type="match status" value="1"/>
</dbReference>
<dbReference type="PROSITE" id="PS01095">
    <property type="entry name" value="GH18_1"/>
    <property type="match status" value="1"/>
</dbReference>
<comment type="catalytic activity">
    <reaction evidence="1">
        <text>Random endo-hydrolysis of N-acetyl-beta-D-glucosaminide (1-&gt;4)-beta-linkages in chitin and chitodextrins.</text>
        <dbReference type="EC" id="3.2.1.14"/>
    </reaction>
</comment>
<dbReference type="RefSeq" id="WP_105360106.1">
    <property type="nucleotide sequence ID" value="NZ_PUIB01000030.1"/>
</dbReference>
<accession>A0A2S8F397</accession>
<evidence type="ECO:0000256" key="2">
    <source>
        <dbReference type="ARBA" id="ARBA00012729"/>
    </source>
</evidence>
<dbReference type="InterPro" id="IPR011583">
    <property type="entry name" value="Chitinase_II/V-like_cat"/>
</dbReference>
<keyword evidence="4 5" id="KW-0326">Glycosidase</keyword>
<evidence type="ECO:0000256" key="4">
    <source>
        <dbReference type="ARBA" id="ARBA00023295"/>
    </source>
</evidence>
<dbReference type="EMBL" id="PUIB01000030">
    <property type="protein sequence ID" value="PQO26638.1"/>
    <property type="molecule type" value="Genomic_DNA"/>
</dbReference>
<dbReference type="SMART" id="SM00636">
    <property type="entry name" value="Glyco_18"/>
    <property type="match status" value="1"/>
</dbReference>
<dbReference type="GO" id="GO:0005975">
    <property type="term" value="P:carbohydrate metabolic process"/>
    <property type="evidence" value="ECO:0007669"/>
    <property type="project" value="InterPro"/>
</dbReference>
<comment type="similarity">
    <text evidence="6">Belongs to the glycosyl hydrolase 18 family.</text>
</comment>
<evidence type="ECO:0000313" key="10">
    <source>
        <dbReference type="Proteomes" id="UP000239388"/>
    </source>
</evidence>
<sequence>MKTILSLVVVCLLAQTSIAQTLVVAYVPNWIDLKSYAREIDYDRLTHINIAFENPKSPLGEMSYRRDNDVLIAAAHKKGVKVLVSIGGGAASGNEPLKERYFDLISDEKRADFCQLLVGYVEQHDLDGIDVDLEGPAINQDYGKFIAELAGQLKPRGKFLTAALSQGFGGKSVPDECWRNFDFINVMAYDNAGPWAPESPGQHSSLAAAKRQIEYWRAKRNVPAEKLVLGVPFYGRGFGKDFSNTAETYERIVAKHPGAEKQDQVGETIWYNGIPTIQAKTQYVLDEGLRGVMIWSLNQDAKGEKSLLKAIDDTIQADRN</sequence>
<dbReference type="AlphaFoldDB" id="A0A2S8F397"/>
<dbReference type="Pfam" id="PF00704">
    <property type="entry name" value="Glyco_hydro_18"/>
    <property type="match status" value="1"/>
</dbReference>
<keyword evidence="7" id="KW-0732">Signal</keyword>